<dbReference type="eggNOG" id="COG1954">
    <property type="taxonomic scope" value="Bacteria"/>
</dbReference>
<dbReference type="AlphaFoldDB" id="C9L6L5"/>
<dbReference type="GO" id="GO:0006071">
    <property type="term" value="P:glycerol metabolic process"/>
    <property type="evidence" value="ECO:0007669"/>
    <property type="project" value="InterPro"/>
</dbReference>
<dbReference type="EMBL" id="ABYU02000012">
    <property type="protein sequence ID" value="EEX22059.1"/>
    <property type="molecule type" value="Genomic_DNA"/>
</dbReference>
<dbReference type="InterPro" id="IPR013785">
    <property type="entry name" value="Aldolase_TIM"/>
</dbReference>
<dbReference type="GO" id="GO:0006355">
    <property type="term" value="P:regulation of DNA-templated transcription"/>
    <property type="evidence" value="ECO:0007669"/>
    <property type="project" value="InterPro"/>
</dbReference>
<protein>
    <submittedName>
        <fullName evidence="1">Glycerol-3-phosphate responsive antiterminator</fullName>
    </submittedName>
</protein>
<dbReference type="STRING" id="537007.BLAHAN_05026"/>
<evidence type="ECO:0000313" key="1">
    <source>
        <dbReference type="EMBL" id="EEX22059.1"/>
    </source>
</evidence>
<keyword evidence="2" id="KW-1185">Reference proteome</keyword>
<dbReference type="SUPFAM" id="SSF110391">
    <property type="entry name" value="GlpP-like"/>
    <property type="match status" value="1"/>
</dbReference>
<reference evidence="1" key="1">
    <citation type="submission" date="2009-09" db="EMBL/GenBank/DDBJ databases">
        <authorList>
            <person name="Weinstock G."/>
            <person name="Sodergren E."/>
            <person name="Clifton S."/>
            <person name="Fulton L."/>
            <person name="Fulton B."/>
            <person name="Courtney L."/>
            <person name="Fronick C."/>
            <person name="Harrison M."/>
            <person name="Strong C."/>
            <person name="Farmer C."/>
            <person name="Delahaunty K."/>
            <person name="Markovic C."/>
            <person name="Hall O."/>
            <person name="Minx P."/>
            <person name="Tomlinson C."/>
            <person name="Mitreva M."/>
            <person name="Nelson J."/>
            <person name="Hou S."/>
            <person name="Wollam A."/>
            <person name="Pepin K.H."/>
            <person name="Johnson M."/>
            <person name="Bhonagiri V."/>
            <person name="Nash W.E."/>
            <person name="Warren W."/>
            <person name="Chinwalla A."/>
            <person name="Mardis E.R."/>
            <person name="Wilson R.K."/>
        </authorList>
    </citation>
    <scope>NUCLEOTIDE SEQUENCE [LARGE SCALE GENOMIC DNA]</scope>
    <source>
        <strain evidence="1">DSM 20583</strain>
    </source>
</reference>
<gene>
    <name evidence="1" type="ORF">BLAHAN_05026</name>
</gene>
<dbReference type="InterPro" id="IPR006699">
    <property type="entry name" value="GlpP"/>
</dbReference>
<organism evidence="1 2">
    <name type="scientific">Blautia hansenii DSM 20583</name>
    <dbReference type="NCBI Taxonomy" id="537007"/>
    <lineage>
        <taxon>Bacteria</taxon>
        <taxon>Bacillati</taxon>
        <taxon>Bacillota</taxon>
        <taxon>Clostridia</taxon>
        <taxon>Lachnospirales</taxon>
        <taxon>Lachnospiraceae</taxon>
        <taxon>Blautia</taxon>
    </lineage>
</organism>
<accession>C9L6L5</accession>
<dbReference type="Gene3D" id="3.20.20.70">
    <property type="entry name" value="Aldolase class I"/>
    <property type="match status" value="1"/>
</dbReference>
<dbReference type="PIRSF" id="PIRSF016897">
    <property type="entry name" value="GlpP"/>
    <property type="match status" value="1"/>
</dbReference>
<evidence type="ECO:0000313" key="2">
    <source>
        <dbReference type="Proteomes" id="UP000003755"/>
    </source>
</evidence>
<proteinExistence type="predicted"/>
<dbReference type="HOGENOM" id="CLU_111516_0_2_9"/>
<name>C9L6L5_BLAHA</name>
<dbReference type="PANTHER" id="PTHR35787">
    <property type="entry name" value="GLYCEROL UPTAKE OPERON ANTITERMINATOR REGULATORY PROTEIN"/>
    <property type="match status" value="1"/>
</dbReference>
<sequence length="194" mass="21556">MTEGRNMRSQLIEEFEDCPVIAAIKDEEGLKRCIHSDIPIVFVLYGDICNISQIVSRLKKAGKTVIIHIDLIAGLSSKEIAVTYIKLVTHADGIISTRPAVIRQAKEEGLFAIMRFFVIDSMAFESIKRQTESVYPDMIEVLPGVMPKIIQKICKQNRTPVIAGGLISDKEDIMAALDAGAMSISTTNQKVWFM</sequence>
<dbReference type="PANTHER" id="PTHR35787:SF1">
    <property type="entry name" value="GLYCEROL UPTAKE OPERON ANTITERMINATOR REGULATORY PROTEIN"/>
    <property type="match status" value="1"/>
</dbReference>
<dbReference type="Pfam" id="PF04309">
    <property type="entry name" value="G3P_antiterm"/>
    <property type="match status" value="1"/>
</dbReference>
<dbReference type="Proteomes" id="UP000003755">
    <property type="component" value="Unassembled WGS sequence"/>
</dbReference>
<comment type="caution">
    <text evidence="1">The sequence shown here is derived from an EMBL/GenBank/DDBJ whole genome shotgun (WGS) entry which is preliminary data.</text>
</comment>